<keyword evidence="1" id="KW-0749">Sporulation</keyword>
<dbReference type="GO" id="GO:0030436">
    <property type="term" value="P:asexual sporulation"/>
    <property type="evidence" value="ECO:0007669"/>
    <property type="project" value="InterPro"/>
</dbReference>
<dbReference type="EC" id="3.4.23.-" evidence="1"/>
<comment type="similarity">
    <text evidence="1">Belongs to the peptidase U4 family.</text>
</comment>
<keyword evidence="3" id="KW-1133">Transmembrane helix</keyword>
<dbReference type="GO" id="GO:0005886">
    <property type="term" value="C:plasma membrane"/>
    <property type="evidence" value="ECO:0007669"/>
    <property type="project" value="UniProtKB-SubCell"/>
</dbReference>
<keyword evidence="3" id="KW-0812">Transmembrane</keyword>
<keyword evidence="1" id="KW-0645">Protease</keyword>
<accession>A0A4Y7RW65</accession>
<sequence length="305" mass="33016">MAAYTVYLDQVFLGNLVMNYAILWSAAKLGRAPAGRWRLAAGAALGSAYSLALFFPGNSFLMTVWFKTAASIVITATVFAPVSLCKFLTCLGCFYLSSFALGGLTLGLIFFSHSGRLASYSGLGGIIAEHFWPGIFLGLAAFYAAAKGIAALIKSGYFENLFNMRLIIKSDGGWIKVDAFLDTGNHLKDPMTRRPVIVAEYAVLKPLLPEEARNCFEREGEPDVWGFLGSLGDKNYASRFTAVPFQSLGNVNGLMVGFRPDEVLIESQGRQVRVGKVVIAIYHKKLDPGGSYHALLSSELLAPVS</sequence>
<organism evidence="4 5">
    <name type="scientific">Pelotomaculum propionicicum</name>
    <dbReference type="NCBI Taxonomy" id="258475"/>
    <lineage>
        <taxon>Bacteria</taxon>
        <taxon>Bacillati</taxon>
        <taxon>Bacillota</taxon>
        <taxon>Clostridia</taxon>
        <taxon>Eubacteriales</taxon>
        <taxon>Desulfotomaculaceae</taxon>
        <taxon>Pelotomaculum</taxon>
    </lineage>
</organism>
<protein>
    <recommendedName>
        <fullName evidence="1">Sporulation sigma-E factor-processing peptidase</fullName>
        <ecNumber evidence="1">3.4.23.-</ecNumber>
    </recommendedName>
    <alternativeName>
        <fullName evidence="1">Membrane-associated aspartic protease</fullName>
    </alternativeName>
    <alternativeName>
        <fullName evidence="1">Stage II sporulation protein GA</fullName>
    </alternativeName>
</protein>
<keyword evidence="1" id="KW-1003">Cell membrane</keyword>
<feature type="active site" evidence="2">
    <location>
        <position position="182"/>
    </location>
</feature>
<evidence type="ECO:0000256" key="1">
    <source>
        <dbReference type="PIRNR" id="PIRNR018571"/>
    </source>
</evidence>
<keyword evidence="1 3" id="KW-0472">Membrane</keyword>
<dbReference type="EMBL" id="QFFZ01000003">
    <property type="protein sequence ID" value="TEB13151.1"/>
    <property type="molecule type" value="Genomic_DNA"/>
</dbReference>
<dbReference type="RefSeq" id="WP_134212334.1">
    <property type="nucleotide sequence ID" value="NZ_QFFZ01000003.1"/>
</dbReference>
<evidence type="ECO:0000313" key="5">
    <source>
        <dbReference type="Proteomes" id="UP000297597"/>
    </source>
</evidence>
<dbReference type="GO" id="GO:0030435">
    <property type="term" value="P:sporulation resulting in formation of a cellular spore"/>
    <property type="evidence" value="ECO:0007669"/>
    <property type="project" value="UniProtKB-KW"/>
</dbReference>
<keyword evidence="1 4" id="KW-0378">Hydrolase</keyword>
<dbReference type="PIRSF" id="PIRSF018571">
    <property type="entry name" value="SpoIIGA"/>
    <property type="match status" value="1"/>
</dbReference>
<evidence type="ECO:0000256" key="3">
    <source>
        <dbReference type="SAM" id="Phobius"/>
    </source>
</evidence>
<dbReference type="GO" id="GO:0006508">
    <property type="term" value="P:proteolysis"/>
    <property type="evidence" value="ECO:0007669"/>
    <property type="project" value="UniProtKB-KW"/>
</dbReference>
<dbReference type="InterPro" id="IPR005081">
    <property type="entry name" value="SpoIIGA"/>
</dbReference>
<proteinExistence type="inferred from homology"/>
<keyword evidence="5" id="KW-1185">Reference proteome</keyword>
<evidence type="ECO:0000256" key="2">
    <source>
        <dbReference type="PIRSR" id="PIRSR018571-1"/>
    </source>
</evidence>
<comment type="caution">
    <text evidence="4">The sequence shown here is derived from an EMBL/GenBank/DDBJ whole genome shotgun (WGS) entry which is preliminary data.</text>
</comment>
<reference evidence="4 5" key="1">
    <citation type="journal article" date="2018" name="Environ. Microbiol.">
        <title>Novel energy conservation strategies and behaviour of Pelotomaculum schinkii driving syntrophic propionate catabolism.</title>
        <authorList>
            <person name="Hidalgo-Ahumada C.A.P."/>
            <person name="Nobu M.K."/>
            <person name="Narihiro T."/>
            <person name="Tamaki H."/>
            <person name="Liu W.T."/>
            <person name="Kamagata Y."/>
            <person name="Stams A.J.M."/>
            <person name="Imachi H."/>
            <person name="Sousa D.Z."/>
        </authorList>
    </citation>
    <scope>NUCLEOTIDE SEQUENCE [LARGE SCALE GENOMIC DNA]</scope>
    <source>
        <strain evidence="4 5">MGP</strain>
    </source>
</reference>
<comment type="function">
    <text evidence="1">Probable aspartic protease that is responsible for the proteolytic cleavage of the RNA polymerase sigma E factor (SigE/spoIIGB) to yield the active peptide in the mother cell during sporulation. Responds to a signal from the forespore that is triggered by the extracellular signal protein SpoIIR.</text>
</comment>
<keyword evidence="1" id="KW-0064">Aspartyl protease</keyword>
<dbReference type="Proteomes" id="UP000297597">
    <property type="component" value="Unassembled WGS sequence"/>
</dbReference>
<dbReference type="OrthoDB" id="2690199at2"/>
<dbReference type="GO" id="GO:0004190">
    <property type="term" value="F:aspartic-type endopeptidase activity"/>
    <property type="evidence" value="ECO:0007669"/>
    <property type="project" value="UniProtKB-KW"/>
</dbReference>
<dbReference type="Pfam" id="PF03419">
    <property type="entry name" value="Peptidase_U4"/>
    <property type="match status" value="1"/>
</dbReference>
<feature type="transmembrane region" description="Helical" evidence="3">
    <location>
        <begin position="87"/>
        <end position="111"/>
    </location>
</feature>
<evidence type="ECO:0000313" key="4">
    <source>
        <dbReference type="EMBL" id="TEB13151.1"/>
    </source>
</evidence>
<feature type="transmembrane region" description="Helical" evidence="3">
    <location>
        <begin position="62"/>
        <end position="80"/>
    </location>
</feature>
<gene>
    <name evidence="4" type="primary">spoIIGA</name>
    <name evidence="4" type="ORF">Pmgp_00447</name>
</gene>
<feature type="transmembrane region" description="Helical" evidence="3">
    <location>
        <begin position="131"/>
        <end position="153"/>
    </location>
</feature>
<feature type="transmembrane region" description="Helical" evidence="3">
    <location>
        <begin position="6"/>
        <end position="27"/>
    </location>
</feature>
<feature type="transmembrane region" description="Helical" evidence="3">
    <location>
        <begin position="39"/>
        <end position="56"/>
    </location>
</feature>
<name>A0A4Y7RW65_9FIRM</name>
<dbReference type="AlphaFoldDB" id="A0A4Y7RW65"/>
<comment type="subcellular location">
    <subcellularLocation>
        <location evidence="1">Cell membrane</location>
    </subcellularLocation>
</comment>